<dbReference type="WBParaSite" id="TTAC_0000250301-mRNA-1">
    <property type="protein sequence ID" value="TTAC_0000250301-mRNA-1"/>
    <property type="gene ID" value="TTAC_0000250301"/>
</dbReference>
<dbReference type="EMBL" id="UYWX01001136">
    <property type="protein sequence ID" value="VDM20200.1"/>
    <property type="molecule type" value="Genomic_DNA"/>
</dbReference>
<dbReference type="AlphaFoldDB" id="A0A0R3WP15"/>
<gene>
    <name evidence="1" type="ORF">TTAC_LOCUS2490</name>
</gene>
<dbReference type="SUPFAM" id="SSF49599">
    <property type="entry name" value="TRAF domain-like"/>
    <property type="match status" value="1"/>
</dbReference>
<proteinExistence type="predicted"/>
<evidence type="ECO:0000313" key="2">
    <source>
        <dbReference type="Proteomes" id="UP000274429"/>
    </source>
</evidence>
<reference evidence="1 2" key="2">
    <citation type="submission" date="2018-11" db="EMBL/GenBank/DDBJ databases">
        <authorList>
            <consortium name="Pathogen Informatics"/>
        </authorList>
    </citation>
    <scope>NUCLEOTIDE SEQUENCE [LARGE SCALE GENOMIC DNA]</scope>
</reference>
<dbReference type="InterPro" id="IPR002083">
    <property type="entry name" value="MATH/TRAF_dom"/>
</dbReference>
<dbReference type="OrthoDB" id="10035275at2759"/>
<protein>
    <submittedName>
        <fullName evidence="3">MATH domain-containing protein</fullName>
    </submittedName>
</protein>
<accession>A0A0R3WP15</accession>
<organism evidence="3">
    <name type="scientific">Hydatigena taeniaeformis</name>
    <name type="common">Feline tapeworm</name>
    <name type="synonym">Taenia taeniaeformis</name>
    <dbReference type="NCBI Taxonomy" id="6205"/>
    <lineage>
        <taxon>Eukaryota</taxon>
        <taxon>Metazoa</taxon>
        <taxon>Spiralia</taxon>
        <taxon>Lophotrochozoa</taxon>
        <taxon>Platyhelminthes</taxon>
        <taxon>Cestoda</taxon>
        <taxon>Eucestoda</taxon>
        <taxon>Cyclophyllidea</taxon>
        <taxon>Taeniidae</taxon>
        <taxon>Hydatigera</taxon>
    </lineage>
</organism>
<keyword evidence="2" id="KW-1185">Reference proteome</keyword>
<dbReference type="InterPro" id="IPR008974">
    <property type="entry name" value="TRAF-like"/>
</dbReference>
<name>A0A0R3WP15_HYDTA</name>
<sequence length="448" mass="50781">MNASLSTSPQLRLIRFAQLTAQNVQFTFLLPACLVRGFISEVDSATFEYGNHMWRLRMVRTSLHIGAYLELVIPSRVTEGASSEEDFSLWLDFIFTVINLNHFSDNQTFTEKQVLFNRENMSRGSGCLIEATVINERNFVHEDGCLLVELELANVEVSLSLPLSLSKENHFESSCFVYGGEIWKAEMTVDLKFRASFNLSCQSTDQTLGYLVSFELLVNSTLEVSPRLDLLVHQSGGHIDLPDDINAQIFSSWTESFHRGLIFICLKGIRLYRVGLFILPNDLTEERSFLKCAEDAGGSSWTVAFFVASECLHVCLTPQGAETSALQPNSVRVVGWSWCFRDDPLQHFGEVQQVYIRQREPISQQHYLQTDPYIPAEVIHRKDSLSSQAQKNMREADEEVKSECTDPIFLSGSNLKVSNFLCVCNSSPCKKLCLFWYHLKLALEVFSS</sequence>
<dbReference type="CDD" id="cd00121">
    <property type="entry name" value="MATH"/>
    <property type="match status" value="1"/>
</dbReference>
<evidence type="ECO:0000313" key="3">
    <source>
        <dbReference type="WBParaSite" id="TTAC_0000250301-mRNA-1"/>
    </source>
</evidence>
<evidence type="ECO:0000313" key="1">
    <source>
        <dbReference type="EMBL" id="VDM20200.1"/>
    </source>
</evidence>
<dbReference type="Proteomes" id="UP000274429">
    <property type="component" value="Unassembled WGS sequence"/>
</dbReference>
<reference evidence="3" key="1">
    <citation type="submission" date="2017-02" db="UniProtKB">
        <authorList>
            <consortium name="WormBaseParasite"/>
        </authorList>
    </citation>
    <scope>IDENTIFICATION</scope>
</reference>
<dbReference type="Gene3D" id="2.60.210.10">
    <property type="entry name" value="Apoptosis, Tumor Necrosis Factor Receptor Associated Protein 2, Chain A"/>
    <property type="match status" value="1"/>
</dbReference>